<accession>A0A1I2WD04</accession>
<reference evidence="3" key="1">
    <citation type="submission" date="2016-10" db="EMBL/GenBank/DDBJ databases">
        <authorList>
            <person name="Varghese N."/>
            <person name="Submissions S."/>
        </authorList>
    </citation>
    <scope>NUCLEOTIDE SEQUENCE [LARGE SCALE GENOMIC DNA]</scope>
    <source>
        <strain evidence="3">DSM 17038</strain>
    </source>
</reference>
<dbReference type="EMBL" id="FOOX01000013">
    <property type="protein sequence ID" value="SFG98599.1"/>
    <property type="molecule type" value="Genomic_DNA"/>
</dbReference>
<dbReference type="GO" id="GO:0003700">
    <property type="term" value="F:DNA-binding transcription factor activity"/>
    <property type="evidence" value="ECO:0007669"/>
    <property type="project" value="InterPro"/>
</dbReference>
<evidence type="ECO:0000313" key="3">
    <source>
        <dbReference type="Proteomes" id="UP000199337"/>
    </source>
</evidence>
<protein>
    <submittedName>
        <fullName evidence="2">Sigma-70, region 4</fullName>
    </submittedName>
</protein>
<dbReference type="GO" id="GO:0006352">
    <property type="term" value="P:DNA-templated transcription initiation"/>
    <property type="evidence" value="ECO:0007669"/>
    <property type="project" value="InterPro"/>
</dbReference>
<dbReference type="RefSeq" id="WP_238456508.1">
    <property type="nucleotide sequence ID" value="NZ_FOOX01000013.1"/>
</dbReference>
<dbReference type="Proteomes" id="UP000199337">
    <property type="component" value="Unassembled WGS sequence"/>
</dbReference>
<dbReference type="InterPro" id="IPR013324">
    <property type="entry name" value="RNA_pol_sigma_r3/r4-like"/>
</dbReference>
<keyword evidence="3" id="KW-1185">Reference proteome</keyword>
<dbReference type="AlphaFoldDB" id="A0A1I2WD04"/>
<gene>
    <name evidence="2" type="ORF">SAMN05660649_03400</name>
</gene>
<dbReference type="Gene3D" id="1.20.140.160">
    <property type="match status" value="1"/>
</dbReference>
<dbReference type="SUPFAM" id="SSF88659">
    <property type="entry name" value="Sigma3 and sigma4 domains of RNA polymerase sigma factors"/>
    <property type="match status" value="1"/>
</dbReference>
<feature type="domain" description="RNA polymerase sigma-70 region 4" evidence="1">
    <location>
        <begin position="57"/>
        <end position="103"/>
    </location>
</feature>
<organism evidence="2 3">
    <name type="scientific">Desulfotruncus arcticus DSM 17038</name>
    <dbReference type="NCBI Taxonomy" id="1121424"/>
    <lineage>
        <taxon>Bacteria</taxon>
        <taxon>Bacillati</taxon>
        <taxon>Bacillota</taxon>
        <taxon>Clostridia</taxon>
        <taxon>Eubacteriales</taxon>
        <taxon>Desulfallaceae</taxon>
        <taxon>Desulfotruncus</taxon>
    </lineage>
</organism>
<evidence type="ECO:0000313" key="2">
    <source>
        <dbReference type="EMBL" id="SFG98599.1"/>
    </source>
</evidence>
<evidence type="ECO:0000259" key="1">
    <source>
        <dbReference type="Pfam" id="PF04545"/>
    </source>
</evidence>
<dbReference type="CDD" id="cd06171">
    <property type="entry name" value="Sigma70_r4"/>
    <property type="match status" value="1"/>
</dbReference>
<dbReference type="STRING" id="341036.SAMN05660649_03400"/>
<dbReference type="InterPro" id="IPR007630">
    <property type="entry name" value="RNA_pol_sigma70_r4"/>
</dbReference>
<dbReference type="Pfam" id="PF04545">
    <property type="entry name" value="Sigma70_r4"/>
    <property type="match status" value="1"/>
</dbReference>
<name>A0A1I2WD04_9FIRM</name>
<proteinExistence type="predicted"/>
<sequence>MSKKYNRLRKYEFLILNDSPGKDTVDDAIELIDTIASKNNTLVEALSGLFIQEVFSLLTTQQQKVIKATILEGATEREAAIELGVTKQAVNNIKNRALKKLRKHFVSTEPFDQ</sequence>